<dbReference type="Proteomes" id="UP000332933">
    <property type="component" value="Unassembled WGS sequence"/>
</dbReference>
<accession>A0A485KI75</accession>
<dbReference type="EMBL" id="VJMH01000403">
    <property type="protein sequence ID" value="KAF0716448.1"/>
    <property type="molecule type" value="Genomic_DNA"/>
</dbReference>
<evidence type="ECO:0000313" key="5">
    <source>
        <dbReference type="EMBL" id="VFT81664.1"/>
    </source>
</evidence>
<organism evidence="6 7">
    <name type="scientific">Aphanomyces stellatus</name>
    <dbReference type="NCBI Taxonomy" id="120398"/>
    <lineage>
        <taxon>Eukaryota</taxon>
        <taxon>Sar</taxon>
        <taxon>Stramenopiles</taxon>
        <taxon>Oomycota</taxon>
        <taxon>Saprolegniomycetes</taxon>
        <taxon>Saprolegniales</taxon>
        <taxon>Verrucalvaceae</taxon>
        <taxon>Aphanomyces</taxon>
    </lineage>
</organism>
<keyword evidence="7" id="KW-1185">Reference proteome</keyword>
<dbReference type="EMBL" id="VJMH01003908">
    <property type="protein sequence ID" value="KAF0704433.1"/>
    <property type="molecule type" value="Genomic_DNA"/>
</dbReference>
<name>A0A485KI75_9STRA</name>
<reference evidence="1" key="2">
    <citation type="submission" date="2019-06" db="EMBL/GenBank/DDBJ databases">
        <title>Genomics analysis of Aphanomyces spp. identifies a new class of oomycete effector associated with host adaptation.</title>
        <authorList>
            <person name="Gaulin E."/>
        </authorList>
    </citation>
    <scope>NUCLEOTIDE SEQUENCE</scope>
    <source>
        <strain evidence="1">CBS 578.67</strain>
    </source>
</reference>
<dbReference type="EMBL" id="VJMH01001141">
    <property type="protein sequence ID" value="KAF0713016.1"/>
    <property type="molecule type" value="Genomic_DNA"/>
</dbReference>
<dbReference type="EMBL" id="CAADRA010000403">
    <property type="protein sequence ID" value="VFT80029.1"/>
    <property type="molecule type" value="Genomic_DNA"/>
</dbReference>
<evidence type="ECO:0000313" key="1">
    <source>
        <dbReference type="EMBL" id="KAF0704433.1"/>
    </source>
</evidence>
<dbReference type="AlphaFoldDB" id="A0A485KI75"/>
<sequence length="179" mass="19873">MLRRLVTPKATNGRAFRPSPVTQQCLVQAPTSSSLTSKPALAFDKPTWMTLLQRPPKMIPVSRHTVATNQRPLPAWTNTAVDLAKPRTFENSSGLLLLHILNTCTKSLSRALAPPNTFAWRHASPFSPKSPMPRPMPLIQRPNVVDTTPKVSASNSLVERWSHASRHLARSMNRLVAFV</sequence>
<evidence type="ECO:0000313" key="6">
    <source>
        <dbReference type="EMBL" id="VFT84270.1"/>
    </source>
</evidence>
<dbReference type="EMBL" id="CAADRA010003920">
    <property type="protein sequence ID" value="VFT84270.1"/>
    <property type="molecule type" value="Genomic_DNA"/>
</dbReference>
<evidence type="ECO:0000313" key="2">
    <source>
        <dbReference type="EMBL" id="KAF0713016.1"/>
    </source>
</evidence>
<reference evidence="6 7" key="1">
    <citation type="submission" date="2019-03" db="EMBL/GenBank/DDBJ databases">
        <authorList>
            <person name="Gaulin E."/>
            <person name="Dumas B."/>
        </authorList>
    </citation>
    <scope>NUCLEOTIDE SEQUENCE [LARGE SCALE GENOMIC DNA]</scope>
    <source>
        <strain evidence="6">CBS 568.67</strain>
    </source>
</reference>
<protein>
    <submittedName>
        <fullName evidence="4">Aste57867_2842 protein</fullName>
    </submittedName>
    <submittedName>
        <fullName evidence="5">Aste57867_4558 protein</fullName>
    </submittedName>
    <submittedName>
        <fullName evidence="6">Aste57867_7353 protein</fullName>
    </submittedName>
</protein>
<evidence type="ECO:0000313" key="4">
    <source>
        <dbReference type="EMBL" id="VFT80029.1"/>
    </source>
</evidence>
<proteinExistence type="predicted"/>
<dbReference type="EMBL" id="CAADRA010001141">
    <property type="protein sequence ID" value="VFT81664.1"/>
    <property type="molecule type" value="Genomic_DNA"/>
</dbReference>
<evidence type="ECO:0000313" key="7">
    <source>
        <dbReference type="Proteomes" id="UP000332933"/>
    </source>
</evidence>
<gene>
    <name evidence="6" type="primary">Aste57867_7353</name>
    <name evidence="4" type="synonym">Aste57867_2842</name>
    <name evidence="5" type="synonym">Aste57867_4558</name>
    <name evidence="3" type="ORF">As57867_002834</name>
    <name evidence="2" type="ORF">As57867_004545</name>
    <name evidence="1" type="ORF">As57867_007327</name>
    <name evidence="4" type="ORF">ASTE57867_2842</name>
    <name evidence="5" type="ORF">ASTE57867_4558</name>
    <name evidence="6" type="ORF">ASTE57867_7353</name>
</gene>
<evidence type="ECO:0000313" key="3">
    <source>
        <dbReference type="EMBL" id="KAF0716448.1"/>
    </source>
</evidence>